<evidence type="ECO:0000256" key="1">
    <source>
        <dbReference type="SAM" id="MobiDB-lite"/>
    </source>
</evidence>
<feature type="compositionally biased region" description="Basic and acidic residues" evidence="1">
    <location>
        <begin position="342"/>
        <end position="352"/>
    </location>
</feature>
<proteinExistence type="predicted"/>
<feature type="region of interest" description="Disordered" evidence="1">
    <location>
        <begin position="163"/>
        <end position="220"/>
    </location>
</feature>
<dbReference type="Proteomes" id="UP000024635">
    <property type="component" value="Unassembled WGS sequence"/>
</dbReference>
<organism evidence="2 3">
    <name type="scientific">Ancylostoma ceylanicum</name>
    <dbReference type="NCBI Taxonomy" id="53326"/>
    <lineage>
        <taxon>Eukaryota</taxon>
        <taxon>Metazoa</taxon>
        <taxon>Ecdysozoa</taxon>
        <taxon>Nematoda</taxon>
        <taxon>Chromadorea</taxon>
        <taxon>Rhabditida</taxon>
        <taxon>Rhabditina</taxon>
        <taxon>Rhabditomorpha</taxon>
        <taxon>Strongyloidea</taxon>
        <taxon>Ancylostomatidae</taxon>
        <taxon>Ancylostomatinae</taxon>
        <taxon>Ancylostoma</taxon>
    </lineage>
</organism>
<name>A0A016S009_9BILA</name>
<feature type="compositionally biased region" description="Basic and acidic residues" evidence="1">
    <location>
        <begin position="178"/>
        <end position="207"/>
    </location>
</feature>
<gene>
    <name evidence="2" type="primary">Acey_s0331.g2721</name>
    <name evidence="2" type="synonym">Acey-C54H2.4</name>
    <name evidence="2" type="ORF">Y032_0331g2721</name>
</gene>
<feature type="compositionally biased region" description="Polar residues" evidence="1">
    <location>
        <begin position="209"/>
        <end position="220"/>
    </location>
</feature>
<comment type="caution">
    <text evidence="2">The sequence shown here is derived from an EMBL/GenBank/DDBJ whole genome shotgun (WGS) entry which is preliminary data.</text>
</comment>
<dbReference type="AlphaFoldDB" id="A0A016S009"/>
<protein>
    <submittedName>
        <fullName evidence="2">Uncharacterized protein</fullName>
    </submittedName>
</protein>
<dbReference type="EMBL" id="JARK01001667">
    <property type="protein sequence ID" value="EYB83672.1"/>
    <property type="molecule type" value="Genomic_DNA"/>
</dbReference>
<feature type="region of interest" description="Disordered" evidence="1">
    <location>
        <begin position="288"/>
        <end position="404"/>
    </location>
</feature>
<keyword evidence="3" id="KW-1185">Reference proteome</keyword>
<sequence>MDGMRAIYAGRSLGIDGAVMKQLVRYAYNNSQAIRHTSRRSGISDVRSTHPLLEAEKNHQKEPNSKQRFEGTSIQKAMLLGDGESHLSGGVGIDRGCHASSRTNPKCPPATPVHQYLDSLGIFLERSGRWGVDTFRQHDLRQRLMPLPLRLIWRIRNTTKEYAEKKKKDMKPLPNGDAVKENRSEHIHENESEAADEHRSAGGKEDLQSESGQRSVQFSPDITRRGFLERNEQSPQLQYPEDSQLSLLRPGSSEMSIIYNSEGFPVRIIKNNQVLHTTPSDIHSLHALSSPGSEHLRNGFPLSPQPTTRPPSVKQRARSLPRRTVEKDPFDGLEGGWWSKGEVQRNKERREMANNGKSVSGGDWSQRPETPKRQHQSRWRERDVDVDDIPAAGYSGHMPGLRQLGVGKSFNTAAREAKRDYAIRRRALSGDRVRESSHR</sequence>
<evidence type="ECO:0000313" key="2">
    <source>
        <dbReference type="EMBL" id="EYB83672.1"/>
    </source>
</evidence>
<evidence type="ECO:0000313" key="3">
    <source>
        <dbReference type="Proteomes" id="UP000024635"/>
    </source>
</evidence>
<dbReference type="OrthoDB" id="5832300at2759"/>
<accession>A0A016S009</accession>
<reference evidence="3" key="1">
    <citation type="journal article" date="2015" name="Nat. Genet.">
        <title>The genome and transcriptome of the zoonotic hookworm Ancylostoma ceylanicum identify infection-specific gene families.</title>
        <authorList>
            <person name="Schwarz E.M."/>
            <person name="Hu Y."/>
            <person name="Antoshechkin I."/>
            <person name="Miller M.M."/>
            <person name="Sternberg P.W."/>
            <person name="Aroian R.V."/>
        </authorList>
    </citation>
    <scope>NUCLEOTIDE SEQUENCE</scope>
    <source>
        <strain evidence="3">HY135</strain>
    </source>
</reference>